<dbReference type="RefSeq" id="WP_193953567.1">
    <property type="nucleotide sequence ID" value="NZ_MPZN01000035.1"/>
</dbReference>
<sequence>MLVTLDMVSKGRAGAALPPLSARYRTGSATLVAAETERRPAVLALIASGRMRPDAGVVRVDGAVDDGLLRRRVAVIDAPAVNDPVGEVTLSAVVAEELMFAGRPSHPLATSRMLATLEAGEWGRQAIADVPPRMRIHVLTELAVLRAGVQGLVLTAPDRHGGDPQDWWRIAQGLAGRGLAVLVVCGTAAKGVIDAAEAAQELAAAGDFEDSARDGALS</sequence>
<name>A0ABX5AVA8_9MICO</name>
<dbReference type="Proteomes" id="UP000237755">
    <property type="component" value="Unassembled WGS sequence"/>
</dbReference>
<protein>
    <recommendedName>
        <fullName evidence="3">ABC transporter domain-containing protein</fullName>
    </recommendedName>
</protein>
<reference evidence="1 2" key="1">
    <citation type="journal article" date="2008" name="Int. J. Syst. Evol. Microbiol.">
        <title>Leifsonia pindariensis sp. nov., isolated from the Pindari glacier of the Indian Himalayas, and emended description of the genus Leifsonia.</title>
        <authorList>
            <person name="Reddy G.S."/>
            <person name="Prabagaran S.R."/>
            <person name="Shivaji S."/>
        </authorList>
    </citation>
    <scope>NUCLEOTIDE SEQUENCE [LARGE SCALE GENOMIC DNA]</scope>
    <source>
        <strain evidence="1 2">PON 10</strain>
    </source>
</reference>
<evidence type="ECO:0000313" key="2">
    <source>
        <dbReference type="Proteomes" id="UP000237755"/>
    </source>
</evidence>
<organism evidence="1 2">
    <name type="scientific">Microterricola pindariensis</name>
    <dbReference type="NCBI Taxonomy" id="478010"/>
    <lineage>
        <taxon>Bacteria</taxon>
        <taxon>Bacillati</taxon>
        <taxon>Actinomycetota</taxon>
        <taxon>Actinomycetes</taxon>
        <taxon>Micrococcales</taxon>
        <taxon>Microbacteriaceae</taxon>
        <taxon>Microterricola</taxon>
    </lineage>
</organism>
<comment type="caution">
    <text evidence="1">The sequence shown here is derived from an EMBL/GenBank/DDBJ whole genome shotgun (WGS) entry which is preliminary data.</text>
</comment>
<evidence type="ECO:0000313" key="1">
    <source>
        <dbReference type="EMBL" id="PPL17787.1"/>
    </source>
</evidence>
<gene>
    <name evidence="1" type="ORF">GY24_11020</name>
</gene>
<accession>A0ABX5AVA8</accession>
<proteinExistence type="predicted"/>
<dbReference type="EMBL" id="MPZN01000035">
    <property type="protein sequence ID" value="PPL17787.1"/>
    <property type="molecule type" value="Genomic_DNA"/>
</dbReference>
<keyword evidence="2" id="KW-1185">Reference proteome</keyword>
<evidence type="ECO:0008006" key="3">
    <source>
        <dbReference type="Google" id="ProtNLM"/>
    </source>
</evidence>